<evidence type="ECO:0000313" key="8">
    <source>
        <dbReference type="EMBL" id="KAK8729909.1"/>
    </source>
</evidence>
<keyword evidence="1" id="KW-0479">Metal-binding</keyword>
<evidence type="ECO:0000256" key="4">
    <source>
        <dbReference type="PROSITE-ProRule" id="PRU00024"/>
    </source>
</evidence>
<feature type="region of interest" description="Disordered" evidence="5">
    <location>
        <begin position="440"/>
        <end position="539"/>
    </location>
</feature>
<dbReference type="EMBL" id="JARKIK010000066">
    <property type="protein sequence ID" value="KAK8729909.1"/>
    <property type="molecule type" value="Genomic_DNA"/>
</dbReference>
<keyword evidence="9" id="KW-1185">Reference proteome</keyword>
<dbReference type="GO" id="GO:0006513">
    <property type="term" value="P:protein monoubiquitination"/>
    <property type="evidence" value="ECO:0007669"/>
    <property type="project" value="TreeGrafter"/>
</dbReference>
<feature type="compositionally biased region" description="Acidic residues" evidence="5">
    <location>
        <begin position="223"/>
        <end position="238"/>
    </location>
</feature>
<comment type="caution">
    <text evidence="8">The sequence shown here is derived from an EMBL/GenBank/DDBJ whole genome shotgun (WGS) entry which is preliminary data.</text>
</comment>
<dbReference type="InterPro" id="IPR017907">
    <property type="entry name" value="Znf_RING_CS"/>
</dbReference>
<feature type="region of interest" description="Disordered" evidence="5">
    <location>
        <begin position="49"/>
        <end position="238"/>
    </location>
</feature>
<dbReference type="Gene3D" id="3.30.40.10">
    <property type="entry name" value="Zinc/RING finger domain, C3HC4 (zinc finger)"/>
    <property type="match status" value="1"/>
</dbReference>
<reference evidence="8 9" key="1">
    <citation type="journal article" date="2024" name="BMC Genomics">
        <title>Genome assembly of redclaw crayfish (Cherax quadricarinatus) provides insights into its immune adaptation and hypoxia tolerance.</title>
        <authorList>
            <person name="Liu Z."/>
            <person name="Zheng J."/>
            <person name="Li H."/>
            <person name="Fang K."/>
            <person name="Wang S."/>
            <person name="He J."/>
            <person name="Zhou D."/>
            <person name="Weng S."/>
            <person name="Chi M."/>
            <person name="Gu Z."/>
            <person name="He J."/>
            <person name="Li F."/>
            <person name="Wang M."/>
        </authorList>
    </citation>
    <scope>NUCLEOTIDE SEQUENCE [LARGE SCALE GENOMIC DNA]</scope>
    <source>
        <strain evidence="8">ZL_2023a</strain>
    </source>
</reference>
<dbReference type="PANTHER" id="PTHR25462">
    <property type="entry name" value="BONUS, ISOFORM C-RELATED"/>
    <property type="match status" value="1"/>
</dbReference>
<keyword evidence="3" id="KW-0862">Zinc</keyword>
<feature type="compositionally biased region" description="Low complexity" evidence="5">
    <location>
        <begin position="489"/>
        <end position="524"/>
    </location>
</feature>
<dbReference type="InterPro" id="IPR000315">
    <property type="entry name" value="Znf_B-box"/>
</dbReference>
<dbReference type="GO" id="GO:0061630">
    <property type="term" value="F:ubiquitin protein ligase activity"/>
    <property type="evidence" value="ECO:0007669"/>
    <property type="project" value="TreeGrafter"/>
</dbReference>
<dbReference type="SUPFAM" id="SSF50891">
    <property type="entry name" value="Cyclophilin-like"/>
    <property type="match status" value="1"/>
</dbReference>
<gene>
    <name evidence="8" type="ORF">OTU49_008383</name>
</gene>
<dbReference type="PROSITE" id="PS50119">
    <property type="entry name" value="ZF_BBOX"/>
    <property type="match status" value="1"/>
</dbReference>
<dbReference type="InterPro" id="IPR013083">
    <property type="entry name" value="Znf_RING/FYVE/PHD"/>
</dbReference>
<evidence type="ECO:0000259" key="7">
    <source>
        <dbReference type="PROSITE" id="PS50119"/>
    </source>
</evidence>
<evidence type="ECO:0000256" key="5">
    <source>
        <dbReference type="SAM" id="MobiDB-lite"/>
    </source>
</evidence>
<dbReference type="Pfam" id="PF13445">
    <property type="entry name" value="zf-RING_UBOX"/>
    <property type="match status" value="1"/>
</dbReference>
<dbReference type="InterPro" id="IPR027370">
    <property type="entry name" value="Znf-RING_euk"/>
</dbReference>
<dbReference type="GO" id="GO:0008270">
    <property type="term" value="F:zinc ion binding"/>
    <property type="evidence" value="ECO:0007669"/>
    <property type="project" value="UniProtKB-KW"/>
</dbReference>
<evidence type="ECO:0000256" key="1">
    <source>
        <dbReference type="ARBA" id="ARBA00022723"/>
    </source>
</evidence>
<dbReference type="SUPFAM" id="SSF57850">
    <property type="entry name" value="RING/U-box"/>
    <property type="match status" value="1"/>
</dbReference>
<accession>A0AAW0WPR9</accession>
<evidence type="ECO:0000259" key="6">
    <source>
        <dbReference type="PROSITE" id="PS50089"/>
    </source>
</evidence>
<dbReference type="PROSITE" id="PS50089">
    <property type="entry name" value="ZF_RING_2"/>
    <property type="match status" value="1"/>
</dbReference>
<dbReference type="SMART" id="SM00336">
    <property type="entry name" value="BBOX"/>
    <property type="match status" value="1"/>
</dbReference>
<feature type="domain" description="RING-type" evidence="6">
    <location>
        <begin position="243"/>
        <end position="287"/>
    </location>
</feature>
<feature type="compositionally biased region" description="Basic and acidic residues" evidence="5">
    <location>
        <begin position="461"/>
        <end position="473"/>
    </location>
</feature>
<evidence type="ECO:0000256" key="2">
    <source>
        <dbReference type="ARBA" id="ARBA00022771"/>
    </source>
</evidence>
<dbReference type="AlphaFoldDB" id="A0AAW0WPR9"/>
<feature type="domain" description="B box-type" evidence="7">
    <location>
        <begin position="314"/>
        <end position="358"/>
    </location>
</feature>
<dbReference type="SMART" id="SM00184">
    <property type="entry name" value="RING"/>
    <property type="match status" value="1"/>
</dbReference>
<organism evidence="8 9">
    <name type="scientific">Cherax quadricarinatus</name>
    <name type="common">Australian red claw crayfish</name>
    <dbReference type="NCBI Taxonomy" id="27406"/>
    <lineage>
        <taxon>Eukaryota</taxon>
        <taxon>Metazoa</taxon>
        <taxon>Ecdysozoa</taxon>
        <taxon>Arthropoda</taxon>
        <taxon>Crustacea</taxon>
        <taxon>Multicrustacea</taxon>
        <taxon>Malacostraca</taxon>
        <taxon>Eumalacostraca</taxon>
        <taxon>Eucarida</taxon>
        <taxon>Decapoda</taxon>
        <taxon>Pleocyemata</taxon>
        <taxon>Astacidea</taxon>
        <taxon>Parastacoidea</taxon>
        <taxon>Parastacidae</taxon>
        <taxon>Cherax</taxon>
    </lineage>
</organism>
<name>A0AAW0WPR9_CHEQU</name>
<dbReference type="PROSITE" id="PS00518">
    <property type="entry name" value="ZF_RING_1"/>
    <property type="match status" value="1"/>
</dbReference>
<dbReference type="PANTHER" id="PTHR25462:SF229">
    <property type="entry name" value="TRANSCRIPTION INTERMEDIARY FACTOR 1-BETA"/>
    <property type="match status" value="1"/>
</dbReference>
<dbReference type="SUPFAM" id="SSF57845">
    <property type="entry name" value="B-box zinc-binding domain"/>
    <property type="match status" value="1"/>
</dbReference>
<feature type="compositionally biased region" description="Basic and acidic residues" evidence="5">
    <location>
        <begin position="62"/>
        <end position="221"/>
    </location>
</feature>
<evidence type="ECO:0000256" key="3">
    <source>
        <dbReference type="ARBA" id="ARBA00022833"/>
    </source>
</evidence>
<dbReference type="Proteomes" id="UP001445076">
    <property type="component" value="Unassembled WGS sequence"/>
</dbReference>
<dbReference type="InterPro" id="IPR047153">
    <property type="entry name" value="TRIM45/56/19-like"/>
</dbReference>
<dbReference type="InterPro" id="IPR001841">
    <property type="entry name" value="Znf_RING"/>
</dbReference>
<dbReference type="Gene3D" id="2.40.100.10">
    <property type="entry name" value="Cyclophilin-like"/>
    <property type="match status" value="1"/>
</dbReference>
<dbReference type="Gene3D" id="3.30.160.60">
    <property type="entry name" value="Classic Zinc Finger"/>
    <property type="match status" value="1"/>
</dbReference>
<proteinExistence type="predicted"/>
<protein>
    <submittedName>
        <fullName evidence="8">Uncharacterized protein</fullName>
    </submittedName>
</protein>
<sequence>MLRGGASVLVPPRTTPVITPSHLDPPTLLTSTHIKGTRWRGAFMKEVAAPDSAVDQQPMQEPKLEPKWKPRLDSRWKPKVEMKPEPKPEEKLKPRVESRWKPKVEMKPEPKPEEKLKPRLESRWKPKVETKPELKAETKPELKPEAKLELKPESKPEELKPKLESRWKPKVESKPEPKPEQKPEPRWKPRPDLKSEPEPELTPKPKWKSKPEPKSEPKPEPMPEPEPEPETTAEDDASSDLLCPLCSELYDDEQREPVLLPRCGHTFCRPCLSKDVKKGHFPCPTCRKRHLKPTVDQLPVQADLLARAEAFRESKMGVCERHEAPLAYWCRDCRKSLCAKCSVLRGHDVIRTKVLLEEKRREMREQGVAVLQSVEQEKQKILVKVKECSLQLLRTCDASALADSSAHDVKDMLTDTKCTADLHFLMGSLMRMKSILGSLGRTSNESEAENKTPRVRRRRERRDSHRSDTHTPPDTKPSTPTNHRRERNTNATATTNTITASTTTTASSTTTTNNNRNQRNHTSTQFNLAPPMKKKSVDPSKDVKYAHYSQMYGTHGISGSCKAEVSSHGPLLGFLDPALWPLRCCVYDDDGRRAKMAWEDGRLHMYALGDNIDDAHFMIRLSVLQSVIPEDTPEVFLDLTARGRRLGRVYIRLWGHLRRAQHYLALCMGTHGPSYRGAKFEEVYSRGLKGECLHGGPYLTPNGDLSAQGVMDNLEWEGKYKGRQRKGLVVGAGSGRPDRDSCFDICTIENCSRDFACPFGEVVAGWEAVLAAVNHKPVREVTMQEVGVVVTDSARPN</sequence>
<dbReference type="Pfam" id="PF00643">
    <property type="entry name" value="zf-B_box"/>
    <property type="match status" value="1"/>
</dbReference>
<evidence type="ECO:0000313" key="9">
    <source>
        <dbReference type="Proteomes" id="UP001445076"/>
    </source>
</evidence>
<dbReference type="InterPro" id="IPR029000">
    <property type="entry name" value="Cyclophilin-like_dom_sf"/>
</dbReference>
<keyword evidence="2 4" id="KW-0863">Zinc-finger</keyword>